<proteinExistence type="predicted"/>
<reference evidence="9 10" key="1">
    <citation type="submission" date="2019-10" db="EMBL/GenBank/DDBJ databases">
        <title>Nocardia macrotermitis sp. nov. and Nocardia aurantia sp. nov., isolated from the gut of fungus growing-termite Macrotermes natalensis.</title>
        <authorList>
            <person name="Benndorf R."/>
            <person name="Schwitalla J."/>
            <person name="Martin K."/>
            <person name="De Beer W."/>
            <person name="Kaster A.-K."/>
            <person name="Vollmers J."/>
            <person name="Poulsen M."/>
            <person name="Beemelmanns C."/>
        </authorList>
    </citation>
    <scope>NUCLEOTIDE SEQUENCE [LARGE SCALE GENOMIC DNA]</scope>
    <source>
        <strain evidence="9 10">RB56</strain>
    </source>
</reference>
<dbReference type="Gene3D" id="2.102.10.10">
    <property type="entry name" value="Rieske [2Fe-2S] iron-sulphur domain"/>
    <property type="match status" value="1"/>
</dbReference>
<keyword evidence="5" id="KW-0408">Iron</keyword>
<keyword evidence="2" id="KW-0001">2Fe-2S</keyword>
<dbReference type="PROSITE" id="PS00570">
    <property type="entry name" value="RING_HYDROXYL_ALPHA"/>
    <property type="match status" value="1"/>
</dbReference>
<dbReference type="PANTHER" id="PTHR43756">
    <property type="entry name" value="CHOLINE MONOOXYGENASE, CHLOROPLASTIC"/>
    <property type="match status" value="1"/>
</dbReference>
<dbReference type="Pfam" id="PF00355">
    <property type="entry name" value="Rieske"/>
    <property type="match status" value="1"/>
</dbReference>
<evidence type="ECO:0000256" key="7">
    <source>
        <dbReference type="ARBA" id="ARBA00023027"/>
    </source>
</evidence>
<dbReference type="RefSeq" id="WP_153339929.1">
    <property type="nucleotide sequence ID" value="NZ_WEGI01000003.1"/>
</dbReference>
<keyword evidence="6" id="KW-0411">Iron-sulfur</keyword>
<dbReference type="GO" id="GO:0008695">
    <property type="term" value="F:3-phenylpropionate dioxygenase activity"/>
    <property type="evidence" value="ECO:0007669"/>
    <property type="project" value="UniProtKB-EC"/>
</dbReference>
<dbReference type="InterPro" id="IPR015881">
    <property type="entry name" value="ARHD_Rieske_2Fe_2S"/>
</dbReference>
<keyword evidence="10" id="KW-1185">Reference proteome</keyword>
<keyword evidence="3" id="KW-0479">Metal-binding</keyword>
<comment type="caution">
    <text evidence="9">The sequence shown here is derived from an EMBL/GenBank/DDBJ whole genome shotgun (WGS) entry which is preliminary data.</text>
</comment>
<dbReference type="Gene3D" id="3.90.380.10">
    <property type="entry name" value="Naphthalene 1,2-dioxygenase Alpha Subunit, Chain A, domain 1"/>
    <property type="match status" value="2"/>
</dbReference>
<dbReference type="InterPro" id="IPR001663">
    <property type="entry name" value="Rng_hydr_dOase-A"/>
</dbReference>
<sequence>MTEVGAPREERIRRALTHLRNDTTDEFGDITWFAPREFTDPAVAQQERDLIFGRVPSIVAHGSEIPRAGDFFTLQLPRNTVIVVRQRDGGVKTFVNLCRHRGALLEKEERGRCRLFSCPYHRWSYDIDGELRTITRDNTFGEPDRSMLGLIELPTEVRHGFVWVVDDAAAEIDVAAWLGPEMDAILASYDLGPKVCVQSEGFDEPVNWKIMQDAFLDGYHIQYAHPNTAAKHIHTNVMAFDDFGRHCRFIAPRKSIDRWIEEDPGEHSLAGDVTETHFLLPNSTLLRQPDHFQLLTFRPHPTDPQRSRMEMRLIVPPVEQTGLTEEKWNRLWAKNWQILLDVLHAEDFPLLRDSQRGMVSASAGRMVLGRNEVANQVFRRETQKLLAHHRGHPGTTVPDQEGIQ</sequence>
<dbReference type="InterPro" id="IPR017941">
    <property type="entry name" value="Rieske_2Fe-2S"/>
</dbReference>
<dbReference type="SUPFAM" id="SSF55961">
    <property type="entry name" value="Bet v1-like"/>
    <property type="match status" value="1"/>
</dbReference>
<name>A0A7K0DJR3_9NOCA</name>
<dbReference type="PANTHER" id="PTHR43756:SF5">
    <property type="entry name" value="CHOLINE MONOOXYGENASE, CHLOROPLASTIC"/>
    <property type="match status" value="1"/>
</dbReference>
<dbReference type="GO" id="GO:0005506">
    <property type="term" value="F:iron ion binding"/>
    <property type="evidence" value="ECO:0007669"/>
    <property type="project" value="InterPro"/>
</dbReference>
<keyword evidence="7" id="KW-0520">NAD</keyword>
<keyword evidence="4 9" id="KW-0560">Oxidoreductase</keyword>
<dbReference type="InterPro" id="IPR036922">
    <property type="entry name" value="Rieske_2Fe-2S_sf"/>
</dbReference>
<dbReference type="CDD" id="cd03469">
    <property type="entry name" value="Rieske_RO_Alpha_N"/>
    <property type="match status" value="1"/>
</dbReference>
<dbReference type="AlphaFoldDB" id="A0A7K0DJR3"/>
<evidence type="ECO:0000259" key="8">
    <source>
        <dbReference type="PROSITE" id="PS51296"/>
    </source>
</evidence>
<evidence type="ECO:0000256" key="5">
    <source>
        <dbReference type="ARBA" id="ARBA00023004"/>
    </source>
</evidence>
<keyword evidence="9" id="KW-0223">Dioxygenase</keyword>
<evidence type="ECO:0000256" key="2">
    <source>
        <dbReference type="ARBA" id="ARBA00022714"/>
    </source>
</evidence>
<dbReference type="SUPFAM" id="SSF50022">
    <property type="entry name" value="ISP domain"/>
    <property type="match status" value="1"/>
</dbReference>
<dbReference type="EC" id="1.14.12.19" evidence="9"/>
<dbReference type="GO" id="GO:0004497">
    <property type="term" value="F:monooxygenase activity"/>
    <property type="evidence" value="ECO:0007669"/>
    <property type="project" value="UniProtKB-ARBA"/>
</dbReference>
<evidence type="ECO:0000256" key="3">
    <source>
        <dbReference type="ARBA" id="ARBA00022723"/>
    </source>
</evidence>
<evidence type="ECO:0000256" key="4">
    <source>
        <dbReference type="ARBA" id="ARBA00023002"/>
    </source>
</evidence>
<feature type="domain" description="Rieske" evidence="8">
    <location>
        <begin position="57"/>
        <end position="164"/>
    </location>
</feature>
<dbReference type="PRINTS" id="PR00090">
    <property type="entry name" value="RNGDIOXGNASE"/>
</dbReference>
<dbReference type="Pfam" id="PF00848">
    <property type="entry name" value="Ring_hydroxyl_A"/>
    <property type="match status" value="1"/>
</dbReference>
<comment type="cofactor">
    <cofactor evidence="1">
        <name>Fe cation</name>
        <dbReference type="ChEBI" id="CHEBI:24875"/>
    </cofactor>
</comment>
<evidence type="ECO:0000313" key="9">
    <source>
        <dbReference type="EMBL" id="MQY26050.1"/>
    </source>
</evidence>
<dbReference type="CDD" id="cd08887">
    <property type="entry name" value="RHO_alpha_C_3"/>
    <property type="match status" value="1"/>
</dbReference>
<accession>A0A7K0DJR3</accession>
<dbReference type="PROSITE" id="PS51296">
    <property type="entry name" value="RIESKE"/>
    <property type="match status" value="1"/>
</dbReference>
<dbReference type="GO" id="GO:0051537">
    <property type="term" value="F:2 iron, 2 sulfur cluster binding"/>
    <property type="evidence" value="ECO:0007669"/>
    <property type="project" value="UniProtKB-KW"/>
</dbReference>
<organism evidence="9 10">
    <name type="scientific">Nocardia aurantia</name>
    <dbReference type="NCBI Taxonomy" id="2585199"/>
    <lineage>
        <taxon>Bacteria</taxon>
        <taxon>Bacillati</taxon>
        <taxon>Actinomycetota</taxon>
        <taxon>Actinomycetes</taxon>
        <taxon>Mycobacteriales</taxon>
        <taxon>Nocardiaceae</taxon>
        <taxon>Nocardia</taxon>
    </lineage>
</organism>
<dbReference type="OrthoDB" id="5243643at2"/>
<dbReference type="InterPro" id="IPR015879">
    <property type="entry name" value="Ring_hydroxy_dOase_asu_C_dom"/>
</dbReference>
<protein>
    <submittedName>
        <fullName evidence="9">3-phenylpropionate/cinnamic acid dioxygenase subunit alpha</fullName>
        <ecNumber evidence="9">1.14.12.19</ecNumber>
    </submittedName>
</protein>
<evidence type="ECO:0000313" key="10">
    <source>
        <dbReference type="Proteomes" id="UP000431401"/>
    </source>
</evidence>
<dbReference type="Proteomes" id="UP000431401">
    <property type="component" value="Unassembled WGS sequence"/>
</dbReference>
<evidence type="ECO:0000256" key="6">
    <source>
        <dbReference type="ARBA" id="ARBA00023014"/>
    </source>
</evidence>
<dbReference type="EMBL" id="WEGI01000003">
    <property type="protein sequence ID" value="MQY26050.1"/>
    <property type="molecule type" value="Genomic_DNA"/>
</dbReference>
<gene>
    <name evidence="9" type="primary">hcaE_2</name>
    <name evidence="9" type="ORF">NRB56_16100</name>
</gene>
<evidence type="ECO:0000256" key="1">
    <source>
        <dbReference type="ARBA" id="ARBA00001962"/>
    </source>
</evidence>